<accession>A0ABX8RQ08</accession>
<feature type="region of interest" description="Disordered" evidence="1">
    <location>
        <begin position="1"/>
        <end position="20"/>
    </location>
</feature>
<protein>
    <submittedName>
        <fullName evidence="2">Uncharacterized protein</fullName>
    </submittedName>
</protein>
<dbReference type="Proteomes" id="UP000694257">
    <property type="component" value="Chromosome"/>
</dbReference>
<proteinExistence type="predicted"/>
<evidence type="ECO:0000256" key="1">
    <source>
        <dbReference type="SAM" id="MobiDB-lite"/>
    </source>
</evidence>
<organism evidence="2 3">
    <name type="scientific">Nocardia iowensis</name>
    <dbReference type="NCBI Taxonomy" id="204891"/>
    <lineage>
        <taxon>Bacteria</taxon>
        <taxon>Bacillati</taxon>
        <taxon>Actinomycetota</taxon>
        <taxon>Actinomycetes</taxon>
        <taxon>Mycobacteriales</taxon>
        <taxon>Nocardiaceae</taxon>
        <taxon>Nocardia</taxon>
    </lineage>
</organism>
<name>A0ABX8RQ08_NOCIO</name>
<dbReference type="EMBL" id="CP078145">
    <property type="protein sequence ID" value="QXN90510.1"/>
    <property type="molecule type" value="Genomic_DNA"/>
</dbReference>
<dbReference type="RefSeq" id="WP_218471380.1">
    <property type="nucleotide sequence ID" value="NZ_BAABJN010000006.1"/>
</dbReference>
<gene>
    <name evidence="2" type="ORF">KV110_34805</name>
</gene>
<keyword evidence="3" id="KW-1185">Reference proteome</keyword>
<evidence type="ECO:0000313" key="3">
    <source>
        <dbReference type="Proteomes" id="UP000694257"/>
    </source>
</evidence>
<reference evidence="2 3" key="1">
    <citation type="submission" date="2021-07" db="EMBL/GenBank/DDBJ databases">
        <title>Whole Genome Sequence of Nocardia Iowensis.</title>
        <authorList>
            <person name="Lamm A."/>
            <person name="Collins-Fairclough A.M."/>
            <person name="Bunk B."/>
            <person name="Sproer C."/>
        </authorList>
    </citation>
    <scope>NUCLEOTIDE SEQUENCE [LARGE SCALE GENOMIC DNA]</scope>
    <source>
        <strain evidence="2 3">NRRL 5646</strain>
    </source>
</reference>
<evidence type="ECO:0000313" key="2">
    <source>
        <dbReference type="EMBL" id="QXN90510.1"/>
    </source>
</evidence>
<sequence>MSVPRSMAASSAPTVRTVRPKPLEPGQAAVIDAADPIITTHRVTYSDRLKLFIGAGETIDNFLRPLRRLDGHHRYSIQLTRLPAPMRPADITPAVSSAPGQNYLRCTGSADALVLELRTTVDGSTRLHTVGRAGSWDGEPAICVQVPENMPTPWIYPNEVFTAETAAEIFAAYFHTGTVPPGFELRETID</sequence>